<dbReference type="AlphaFoldDB" id="X1EN95"/>
<sequence>MLVDISYYAIKCSNDFRAKIPSEHDFLNLYSEFIACDEQFTASHYEKYEDQDKLFYILFGLSQKSFWFQEIHRLASMNTRFYHLLYEIPKNHADLPQFYLQVENRYGVDFATYNLGSMVLWNISTDNIYFRFPYNLDIKLQDQGIDNKGR</sequence>
<evidence type="ECO:0000313" key="1">
    <source>
        <dbReference type="EMBL" id="GAH34017.1"/>
    </source>
</evidence>
<reference evidence="1" key="1">
    <citation type="journal article" date="2014" name="Front. Microbiol.">
        <title>High frequency of phylogenetically diverse reductive dehalogenase-homologous genes in deep subseafloor sedimentary metagenomes.</title>
        <authorList>
            <person name="Kawai M."/>
            <person name="Futagami T."/>
            <person name="Toyoda A."/>
            <person name="Takaki Y."/>
            <person name="Nishi S."/>
            <person name="Hori S."/>
            <person name="Arai W."/>
            <person name="Tsubouchi T."/>
            <person name="Morono Y."/>
            <person name="Uchiyama I."/>
            <person name="Ito T."/>
            <person name="Fujiyama A."/>
            <person name="Inagaki F."/>
            <person name="Takami H."/>
        </authorList>
    </citation>
    <scope>NUCLEOTIDE SEQUENCE</scope>
    <source>
        <strain evidence="1">Expedition CK06-06</strain>
    </source>
</reference>
<gene>
    <name evidence="1" type="ORF">S03H2_23968</name>
</gene>
<organism evidence="1">
    <name type="scientific">marine sediment metagenome</name>
    <dbReference type="NCBI Taxonomy" id="412755"/>
    <lineage>
        <taxon>unclassified sequences</taxon>
        <taxon>metagenomes</taxon>
        <taxon>ecological metagenomes</taxon>
    </lineage>
</organism>
<comment type="caution">
    <text evidence="1">The sequence shown here is derived from an EMBL/GenBank/DDBJ whole genome shotgun (WGS) entry which is preliminary data.</text>
</comment>
<accession>X1EN95</accession>
<feature type="non-terminal residue" evidence="1">
    <location>
        <position position="150"/>
    </location>
</feature>
<protein>
    <submittedName>
        <fullName evidence="1">Uncharacterized protein</fullName>
    </submittedName>
</protein>
<dbReference type="EMBL" id="BARU01013199">
    <property type="protein sequence ID" value="GAH34017.1"/>
    <property type="molecule type" value="Genomic_DNA"/>
</dbReference>
<proteinExistence type="predicted"/>
<name>X1EN95_9ZZZZ</name>